<organism evidence="2 3">
    <name type="scientific">Massilia aurea</name>
    <dbReference type="NCBI Taxonomy" id="373040"/>
    <lineage>
        <taxon>Bacteria</taxon>
        <taxon>Pseudomonadati</taxon>
        <taxon>Pseudomonadota</taxon>
        <taxon>Betaproteobacteria</taxon>
        <taxon>Burkholderiales</taxon>
        <taxon>Oxalobacteraceae</taxon>
        <taxon>Telluria group</taxon>
        <taxon>Massilia</taxon>
    </lineage>
</organism>
<reference evidence="2 3" key="1">
    <citation type="submission" date="2020-08" db="EMBL/GenBank/DDBJ databases">
        <title>The Agave Microbiome: Exploring the role of microbial communities in plant adaptations to desert environments.</title>
        <authorList>
            <person name="Partida-Martinez L.P."/>
        </authorList>
    </citation>
    <scope>NUCLEOTIDE SEQUENCE [LARGE SCALE GENOMIC DNA]</scope>
    <source>
        <strain evidence="2 3">AT3.2</strain>
    </source>
</reference>
<evidence type="ECO:0000313" key="2">
    <source>
        <dbReference type="EMBL" id="MBB6136595.1"/>
    </source>
</evidence>
<comment type="caution">
    <text evidence="2">The sequence shown here is derived from an EMBL/GenBank/DDBJ whole genome shotgun (WGS) entry which is preliminary data.</text>
</comment>
<feature type="domain" description="DUF4123" evidence="1">
    <location>
        <begin position="29"/>
        <end position="145"/>
    </location>
</feature>
<gene>
    <name evidence="2" type="ORF">HD842_004787</name>
</gene>
<dbReference type="RefSeq" id="WP_183558746.1">
    <property type="nucleotide sequence ID" value="NZ_JACHBX010000009.1"/>
</dbReference>
<dbReference type="AlphaFoldDB" id="A0A7W9X518"/>
<dbReference type="Proteomes" id="UP000540787">
    <property type="component" value="Unassembled WGS sequence"/>
</dbReference>
<dbReference type="EMBL" id="JACHBX010000009">
    <property type="protein sequence ID" value="MBB6136595.1"/>
    <property type="molecule type" value="Genomic_DNA"/>
</dbReference>
<proteinExistence type="predicted"/>
<evidence type="ECO:0000259" key="1">
    <source>
        <dbReference type="Pfam" id="PF13503"/>
    </source>
</evidence>
<dbReference type="InterPro" id="IPR025391">
    <property type="entry name" value="DUF4123"/>
</dbReference>
<name>A0A7W9X518_9BURK</name>
<dbReference type="Pfam" id="PF13503">
    <property type="entry name" value="DUF4123"/>
    <property type="match status" value="1"/>
</dbReference>
<protein>
    <recommendedName>
        <fullName evidence="1">DUF4123 domain-containing protein</fullName>
    </recommendedName>
</protein>
<evidence type="ECO:0000313" key="3">
    <source>
        <dbReference type="Proteomes" id="UP000540787"/>
    </source>
</evidence>
<keyword evidence="3" id="KW-1185">Reference proteome</keyword>
<sequence>MLIDPYQTNWHAELLGQSRQLPDGAQLVLLIDGAFVPGLFRHLSSSSEPVLLFERLPGCNDKVRDVSPFLVPFVSGNQALHRVLERCEGLPMLSAIVTSDSIDVLAERLAAWCTVATGGDYFNFRFPDTRRLPAIFAVLMPQQQRELAGNALSWHYIARNGAWAALPIDYSGPAAGTTVNARLSEAQFARLIEDSEADELWVRLQYGDDTWDGLPSERHDLLKEAVQVARQHNLDDIATLTWCAKLMAMGATGNQVTVGHVFLNFQKELKGRLNDDLQNTV</sequence>
<accession>A0A7W9X518</accession>